<keyword evidence="4" id="KW-0256">Endoplasmic reticulum</keyword>
<keyword evidence="9" id="KW-1185">Reference proteome</keyword>
<dbReference type="OrthoDB" id="286395at2759"/>
<proteinExistence type="inferred from homology"/>
<evidence type="ECO:0000256" key="6">
    <source>
        <dbReference type="ARBA" id="ARBA00023136"/>
    </source>
</evidence>
<evidence type="ECO:0000256" key="2">
    <source>
        <dbReference type="ARBA" id="ARBA00009436"/>
    </source>
</evidence>
<name>A0A5N5SWK3_9CRUS</name>
<evidence type="ECO:0000256" key="4">
    <source>
        <dbReference type="ARBA" id="ARBA00022824"/>
    </source>
</evidence>
<gene>
    <name evidence="8" type="ORF">Anas_10616</name>
</gene>
<dbReference type="EMBL" id="SEYY01019138">
    <property type="protein sequence ID" value="KAB7498606.1"/>
    <property type="molecule type" value="Genomic_DNA"/>
</dbReference>
<dbReference type="GO" id="GO:0005739">
    <property type="term" value="C:mitochondrion"/>
    <property type="evidence" value="ECO:0007669"/>
    <property type="project" value="GOC"/>
</dbReference>
<sequence>MGAERNGVSSVNKNKTKSFSSTWHKAITRNSKWPDKDEFLDVIYWTRQVIGIILGLIWGCIPLVGIIGLILFCAINALVIYVYTSSYQGVDEEEFGGLWEITKEGFVTSFAGFLVMWIIVYSGLHFD</sequence>
<evidence type="ECO:0000256" key="7">
    <source>
        <dbReference type="SAM" id="Phobius"/>
    </source>
</evidence>
<evidence type="ECO:0000313" key="8">
    <source>
        <dbReference type="EMBL" id="KAB7498606.1"/>
    </source>
</evidence>
<evidence type="ECO:0000256" key="3">
    <source>
        <dbReference type="ARBA" id="ARBA00022692"/>
    </source>
</evidence>
<organism evidence="8 9">
    <name type="scientific">Armadillidium nasatum</name>
    <dbReference type="NCBI Taxonomy" id="96803"/>
    <lineage>
        <taxon>Eukaryota</taxon>
        <taxon>Metazoa</taxon>
        <taxon>Ecdysozoa</taxon>
        <taxon>Arthropoda</taxon>
        <taxon>Crustacea</taxon>
        <taxon>Multicrustacea</taxon>
        <taxon>Malacostraca</taxon>
        <taxon>Eumalacostraca</taxon>
        <taxon>Peracarida</taxon>
        <taxon>Isopoda</taxon>
        <taxon>Oniscidea</taxon>
        <taxon>Crinocheta</taxon>
        <taxon>Armadillidiidae</taxon>
        <taxon>Armadillidium</taxon>
    </lineage>
</organism>
<dbReference type="PANTHER" id="PTHR12906:SF0">
    <property type="entry name" value="GEL COMPLEX SUBUNIT OPTI"/>
    <property type="match status" value="1"/>
</dbReference>
<reference evidence="8 9" key="1">
    <citation type="journal article" date="2019" name="PLoS Biol.">
        <title>Sex chromosomes control vertical transmission of feminizing Wolbachia symbionts in an isopod.</title>
        <authorList>
            <person name="Becking T."/>
            <person name="Chebbi M.A."/>
            <person name="Giraud I."/>
            <person name="Moumen B."/>
            <person name="Laverre T."/>
            <person name="Caubet Y."/>
            <person name="Peccoud J."/>
            <person name="Gilbert C."/>
            <person name="Cordaux R."/>
        </authorList>
    </citation>
    <scope>NUCLEOTIDE SEQUENCE [LARGE SCALE GENOMIC DNA]</scope>
    <source>
        <strain evidence="8">ANa2</strain>
        <tissue evidence="8">Whole body excluding digestive tract and cuticle</tissue>
    </source>
</reference>
<accession>A0A5N5SWK3</accession>
<dbReference type="Pfam" id="PF07019">
    <property type="entry name" value="EMC6"/>
    <property type="match status" value="1"/>
</dbReference>
<dbReference type="AlphaFoldDB" id="A0A5N5SWK3"/>
<comment type="similarity">
    <text evidence="2">Belongs to the EMC6 family.</text>
</comment>
<comment type="caution">
    <text evidence="8">The sequence shown here is derived from an EMBL/GenBank/DDBJ whole genome shotgun (WGS) entry which is preliminary data.</text>
</comment>
<keyword evidence="6 7" id="KW-0472">Membrane</keyword>
<evidence type="ECO:0000256" key="5">
    <source>
        <dbReference type="ARBA" id="ARBA00022989"/>
    </source>
</evidence>
<evidence type="ECO:0000256" key="1">
    <source>
        <dbReference type="ARBA" id="ARBA00004477"/>
    </source>
</evidence>
<feature type="transmembrane region" description="Helical" evidence="7">
    <location>
        <begin position="64"/>
        <end position="84"/>
    </location>
</feature>
<keyword evidence="5 7" id="KW-1133">Transmembrane helix</keyword>
<dbReference type="InterPro" id="IPR029008">
    <property type="entry name" value="EMC6-like"/>
</dbReference>
<dbReference type="GO" id="GO:0005789">
    <property type="term" value="C:endoplasmic reticulum membrane"/>
    <property type="evidence" value="ECO:0007669"/>
    <property type="project" value="UniProtKB-SubCell"/>
</dbReference>
<dbReference type="PANTHER" id="PTHR12906">
    <property type="entry name" value="PROTEIN C20ORF24 RAB5-INTERACTING PROTEIN"/>
    <property type="match status" value="1"/>
</dbReference>
<feature type="transmembrane region" description="Helical" evidence="7">
    <location>
        <begin position="105"/>
        <end position="124"/>
    </location>
</feature>
<dbReference type="GO" id="GO:0097250">
    <property type="term" value="P:mitochondrial respirasome assembly"/>
    <property type="evidence" value="ECO:0007669"/>
    <property type="project" value="InterPro"/>
</dbReference>
<comment type="subcellular location">
    <subcellularLocation>
        <location evidence="1">Endoplasmic reticulum membrane</location>
        <topology evidence="1">Multi-pass membrane protein</topology>
    </subcellularLocation>
</comment>
<evidence type="ECO:0000313" key="9">
    <source>
        <dbReference type="Proteomes" id="UP000326759"/>
    </source>
</evidence>
<keyword evidence="3 7" id="KW-0812">Transmembrane</keyword>
<dbReference type="Proteomes" id="UP000326759">
    <property type="component" value="Unassembled WGS sequence"/>
</dbReference>
<protein>
    <submittedName>
        <fullName evidence="8">C20orf24-like protein</fullName>
    </submittedName>
</protein>
<dbReference type="InterPro" id="IPR010742">
    <property type="entry name" value="RCAF1"/>
</dbReference>